<gene>
    <name evidence="4" type="primary">Hsd17b10</name>
    <name evidence="4" type="ORF">ANHANH_R11291</name>
</gene>
<dbReference type="EMBL" id="WBMU01009811">
    <property type="protein sequence ID" value="NXC78947.1"/>
    <property type="molecule type" value="Genomic_DNA"/>
</dbReference>
<dbReference type="PANTHER" id="PTHR43658:SF8">
    <property type="entry name" value="17-BETA-HYDROXYSTEROID DEHYDROGENASE 14-RELATED"/>
    <property type="match status" value="1"/>
</dbReference>
<sequence length="133" mass="13663">PPAPSSPLTPPPTPGSPSHPQGLVTLVTGGASGLGRATTERLVERGARVVLLDLPTSPGAQLAEELGERCAFAPADVTSAEEVTAALALAQKEFGRLDVAVNCAGVGIAVKTYNGKKDKVHELEDFQRVVNVS</sequence>
<feature type="compositionally biased region" description="Pro residues" evidence="3">
    <location>
        <begin position="1"/>
        <end position="17"/>
    </location>
</feature>
<dbReference type="Gene3D" id="3.40.50.720">
    <property type="entry name" value="NAD(P)-binding Rossmann-like Domain"/>
    <property type="match status" value="1"/>
</dbReference>
<organism evidence="4 5">
    <name type="scientific">Anhinga anhinga</name>
    <name type="common">Anhinga</name>
    <name type="synonym">Plotus anhinga</name>
    <dbReference type="NCBI Taxonomy" id="56067"/>
    <lineage>
        <taxon>Eukaryota</taxon>
        <taxon>Metazoa</taxon>
        <taxon>Chordata</taxon>
        <taxon>Craniata</taxon>
        <taxon>Vertebrata</taxon>
        <taxon>Euteleostomi</taxon>
        <taxon>Archelosauria</taxon>
        <taxon>Archosauria</taxon>
        <taxon>Dinosauria</taxon>
        <taxon>Saurischia</taxon>
        <taxon>Theropoda</taxon>
        <taxon>Coelurosauria</taxon>
        <taxon>Aves</taxon>
        <taxon>Neognathae</taxon>
        <taxon>Neoaves</taxon>
        <taxon>Aequornithes</taxon>
        <taxon>Suliformes</taxon>
        <taxon>Anhingidae</taxon>
        <taxon>Anhinga</taxon>
    </lineage>
</organism>
<keyword evidence="2" id="KW-0560">Oxidoreductase</keyword>
<keyword evidence="5" id="KW-1185">Reference proteome</keyword>
<dbReference type="OrthoDB" id="1274115at2759"/>
<evidence type="ECO:0000313" key="4">
    <source>
        <dbReference type="EMBL" id="NXC78947.1"/>
    </source>
</evidence>
<dbReference type="InterPro" id="IPR002347">
    <property type="entry name" value="SDR_fam"/>
</dbReference>
<dbReference type="GO" id="GO:0006631">
    <property type="term" value="P:fatty acid metabolic process"/>
    <property type="evidence" value="ECO:0007669"/>
    <property type="project" value="TreeGrafter"/>
</dbReference>
<comment type="caution">
    <text evidence="4">The sequence shown here is derived from an EMBL/GenBank/DDBJ whole genome shotgun (WGS) entry which is preliminary data.</text>
</comment>
<feature type="non-terminal residue" evidence="4">
    <location>
        <position position="133"/>
    </location>
</feature>
<dbReference type="GO" id="GO:0004303">
    <property type="term" value="F:estradiol 17-beta-dehydrogenase [NAD(P)+] activity"/>
    <property type="evidence" value="ECO:0007669"/>
    <property type="project" value="TreeGrafter"/>
</dbReference>
<dbReference type="PRINTS" id="PR00081">
    <property type="entry name" value="GDHRDH"/>
</dbReference>
<feature type="non-terminal residue" evidence="4">
    <location>
        <position position="1"/>
    </location>
</feature>
<reference evidence="4" key="1">
    <citation type="submission" date="2019-09" db="EMBL/GenBank/DDBJ databases">
        <title>Bird 10,000 Genomes (B10K) Project - Family phase.</title>
        <authorList>
            <person name="Zhang G."/>
        </authorList>
    </citation>
    <scope>NUCLEOTIDE SEQUENCE</scope>
    <source>
        <strain evidence="4">B10K-CU-031-38</strain>
    </source>
</reference>
<dbReference type="SUPFAM" id="SSF51735">
    <property type="entry name" value="NAD(P)-binding Rossmann-fold domains"/>
    <property type="match status" value="1"/>
</dbReference>
<dbReference type="InterPro" id="IPR036291">
    <property type="entry name" value="NAD(P)-bd_dom_sf"/>
</dbReference>
<proteinExistence type="inferred from homology"/>
<dbReference type="GO" id="GO:0005739">
    <property type="term" value="C:mitochondrion"/>
    <property type="evidence" value="ECO:0007669"/>
    <property type="project" value="TreeGrafter"/>
</dbReference>
<comment type="similarity">
    <text evidence="1">Belongs to the short-chain dehydrogenases/reductases (SDR) family.</text>
</comment>
<feature type="region of interest" description="Disordered" evidence="3">
    <location>
        <begin position="1"/>
        <end position="29"/>
    </location>
</feature>
<dbReference type="PANTHER" id="PTHR43658">
    <property type="entry name" value="SHORT-CHAIN DEHYDROGENASE/REDUCTASE"/>
    <property type="match status" value="1"/>
</dbReference>
<name>A0A851QK68_ANHAN</name>
<protein>
    <submittedName>
        <fullName evidence="4">HCD2 dehydrogenase</fullName>
    </submittedName>
</protein>
<dbReference type="GO" id="GO:0008209">
    <property type="term" value="P:androgen metabolic process"/>
    <property type="evidence" value="ECO:0007669"/>
    <property type="project" value="TreeGrafter"/>
</dbReference>
<dbReference type="Proteomes" id="UP000657035">
    <property type="component" value="Unassembled WGS sequence"/>
</dbReference>
<dbReference type="AlphaFoldDB" id="A0A851QK68"/>
<dbReference type="Pfam" id="PF00106">
    <property type="entry name" value="adh_short"/>
    <property type="match status" value="1"/>
</dbReference>
<evidence type="ECO:0000313" key="5">
    <source>
        <dbReference type="Proteomes" id="UP000657035"/>
    </source>
</evidence>
<evidence type="ECO:0000256" key="1">
    <source>
        <dbReference type="ARBA" id="ARBA00006484"/>
    </source>
</evidence>
<accession>A0A851QK68</accession>
<evidence type="ECO:0000256" key="2">
    <source>
        <dbReference type="ARBA" id="ARBA00023002"/>
    </source>
</evidence>
<dbReference type="GO" id="GO:0008210">
    <property type="term" value="P:estrogen metabolic process"/>
    <property type="evidence" value="ECO:0007669"/>
    <property type="project" value="TreeGrafter"/>
</dbReference>
<evidence type="ECO:0000256" key="3">
    <source>
        <dbReference type="SAM" id="MobiDB-lite"/>
    </source>
</evidence>